<feature type="domain" description="Nudix hydrolase" evidence="6">
    <location>
        <begin position="22"/>
        <end position="171"/>
    </location>
</feature>
<dbReference type="InterPro" id="IPR000086">
    <property type="entry name" value="NUDIX_hydrolase_dom"/>
</dbReference>
<dbReference type="InterPro" id="IPR015797">
    <property type="entry name" value="NUDIX_hydrolase-like_dom_sf"/>
</dbReference>
<gene>
    <name evidence="7" type="ORF">EDD28_3038</name>
</gene>
<protein>
    <submittedName>
        <fullName evidence="7">ADP-ribose pyrophosphatase YjhB (NUDIX family)</fullName>
    </submittedName>
</protein>
<dbReference type="InterPro" id="IPR020476">
    <property type="entry name" value="Nudix_hydrolase"/>
</dbReference>
<evidence type="ECO:0000256" key="5">
    <source>
        <dbReference type="RuleBase" id="RU003476"/>
    </source>
</evidence>
<evidence type="ECO:0000256" key="2">
    <source>
        <dbReference type="ARBA" id="ARBA00005582"/>
    </source>
</evidence>
<dbReference type="InterPro" id="IPR020084">
    <property type="entry name" value="NUDIX_hydrolase_CS"/>
</dbReference>
<dbReference type="GO" id="GO:0016787">
    <property type="term" value="F:hydrolase activity"/>
    <property type="evidence" value="ECO:0007669"/>
    <property type="project" value="UniProtKB-KW"/>
</dbReference>
<keyword evidence="8" id="KW-1185">Reference proteome</keyword>
<dbReference type="AlphaFoldDB" id="A0A3N2D1G0"/>
<evidence type="ECO:0000313" key="7">
    <source>
        <dbReference type="EMBL" id="ROR93620.1"/>
    </source>
</evidence>
<dbReference type="RefSeq" id="WP_123740556.1">
    <property type="nucleotide sequence ID" value="NZ_CALFQU010000030.1"/>
</dbReference>
<proteinExistence type="inferred from homology"/>
<dbReference type="Pfam" id="PF00293">
    <property type="entry name" value="NUDIX"/>
    <property type="match status" value="1"/>
</dbReference>
<dbReference type="Gene3D" id="3.90.79.10">
    <property type="entry name" value="Nucleoside Triphosphate Pyrophosphohydrolase"/>
    <property type="match status" value="1"/>
</dbReference>
<dbReference type="Proteomes" id="UP000275356">
    <property type="component" value="Unassembled WGS sequence"/>
</dbReference>
<dbReference type="PRINTS" id="PR00502">
    <property type="entry name" value="NUDIXFAMILY"/>
</dbReference>
<keyword evidence="3 5" id="KW-0378">Hydrolase</keyword>
<comment type="similarity">
    <text evidence="2 5">Belongs to the Nudix hydrolase family.</text>
</comment>
<dbReference type="PROSITE" id="PS51462">
    <property type="entry name" value="NUDIX"/>
    <property type="match status" value="1"/>
</dbReference>
<evidence type="ECO:0000256" key="1">
    <source>
        <dbReference type="ARBA" id="ARBA00001946"/>
    </source>
</evidence>
<comment type="cofactor">
    <cofactor evidence="1">
        <name>Mg(2+)</name>
        <dbReference type="ChEBI" id="CHEBI:18420"/>
    </cofactor>
</comment>
<dbReference type="PANTHER" id="PTHR43046:SF12">
    <property type="entry name" value="GDP-MANNOSE MANNOSYL HYDROLASE"/>
    <property type="match status" value="1"/>
</dbReference>
<dbReference type="OrthoDB" id="9804442at2"/>
<dbReference type="SUPFAM" id="SSF55811">
    <property type="entry name" value="Nudix"/>
    <property type="match status" value="1"/>
</dbReference>
<evidence type="ECO:0000313" key="8">
    <source>
        <dbReference type="Proteomes" id="UP000275356"/>
    </source>
</evidence>
<dbReference type="PROSITE" id="PS00893">
    <property type="entry name" value="NUDIX_BOX"/>
    <property type="match status" value="1"/>
</dbReference>
<name>A0A3N2D1G0_9MICO</name>
<evidence type="ECO:0000256" key="3">
    <source>
        <dbReference type="ARBA" id="ARBA00022801"/>
    </source>
</evidence>
<evidence type="ECO:0000259" key="6">
    <source>
        <dbReference type="PROSITE" id="PS51462"/>
    </source>
</evidence>
<dbReference type="CDD" id="cd04685">
    <property type="entry name" value="NUDIX_Hydrolase"/>
    <property type="match status" value="1"/>
</dbReference>
<dbReference type="PANTHER" id="PTHR43046">
    <property type="entry name" value="GDP-MANNOSE MANNOSYL HYDROLASE"/>
    <property type="match status" value="1"/>
</dbReference>
<sequence length="190" mass="21491">MTEAPRDWLPGEEWRLGPDGIPFRRAARVLLLDAEDRVLLVRGHDAHQVERTWWFTVGGGIDPGESPRAAAAREVAEETGLRIDPELLQGPVATRRAVFDFYARSVRQDEVFFLARLDRVVGDAELDRTGWTDVERSFMDEVAWWRPEDLASVEVELFPVELVELLAWLRPGWDGSVRELGTQVEGTAVG</sequence>
<keyword evidence="4" id="KW-0460">Magnesium</keyword>
<dbReference type="EMBL" id="RKHQ01000002">
    <property type="protein sequence ID" value="ROR93620.1"/>
    <property type="molecule type" value="Genomic_DNA"/>
</dbReference>
<reference evidence="7 8" key="1">
    <citation type="submission" date="2018-11" db="EMBL/GenBank/DDBJ databases">
        <title>Sequencing the genomes of 1000 actinobacteria strains.</title>
        <authorList>
            <person name="Klenk H.-P."/>
        </authorList>
    </citation>
    <scope>NUCLEOTIDE SEQUENCE [LARGE SCALE GENOMIC DNA]</scope>
    <source>
        <strain evidence="7 8">DSM 13521</strain>
    </source>
</reference>
<accession>A0A3N2D1G0</accession>
<comment type="caution">
    <text evidence="7">The sequence shown here is derived from an EMBL/GenBank/DDBJ whole genome shotgun (WGS) entry which is preliminary data.</text>
</comment>
<evidence type="ECO:0000256" key="4">
    <source>
        <dbReference type="ARBA" id="ARBA00022842"/>
    </source>
</evidence>
<organism evidence="7 8">
    <name type="scientific">Salana multivorans</name>
    <dbReference type="NCBI Taxonomy" id="120377"/>
    <lineage>
        <taxon>Bacteria</taxon>
        <taxon>Bacillati</taxon>
        <taxon>Actinomycetota</taxon>
        <taxon>Actinomycetes</taxon>
        <taxon>Micrococcales</taxon>
        <taxon>Beutenbergiaceae</taxon>
        <taxon>Salana</taxon>
    </lineage>
</organism>